<dbReference type="Proteomes" id="UP000037029">
    <property type="component" value="Chromosome"/>
</dbReference>
<dbReference type="EMBL" id="CP020925">
    <property type="protein sequence ID" value="ATP19763.1"/>
    <property type="molecule type" value="Genomic_DNA"/>
</dbReference>
<reference evidence="1 2" key="1">
    <citation type="submission" date="2017-04" db="EMBL/GenBank/DDBJ databases">
        <title>Characterization, genome and methylation analysis of a phthalic acid esters degrading strain Sphingobium yanoikuyae SHJ.</title>
        <authorList>
            <person name="Feng L."/>
        </authorList>
    </citation>
    <scope>NUCLEOTIDE SEQUENCE [LARGE SCALE GENOMIC DNA]</scope>
    <source>
        <strain evidence="1 2">SHJ</strain>
    </source>
</reference>
<dbReference type="AlphaFoldDB" id="A0A2D1R4U4"/>
<sequence length="114" mass="13504">MWADPDFRARKARSNAATLEKLRQDPAFIERERKRQADGLQIMLERGTQHTPEAIAKRARTFTARRLSWCPPHLRREYIRLMTNKHLPASEAREVILNQWRTEMQRRNNAARAA</sequence>
<gene>
    <name evidence="1" type="ORF">BV87_16080</name>
</gene>
<evidence type="ECO:0000313" key="1">
    <source>
        <dbReference type="EMBL" id="ATP19763.1"/>
    </source>
</evidence>
<proteinExistence type="predicted"/>
<organism evidence="1 2">
    <name type="scientific">Sphingobium yanoikuyae</name>
    <name type="common">Sphingomonas yanoikuyae</name>
    <dbReference type="NCBI Taxonomy" id="13690"/>
    <lineage>
        <taxon>Bacteria</taxon>
        <taxon>Pseudomonadati</taxon>
        <taxon>Pseudomonadota</taxon>
        <taxon>Alphaproteobacteria</taxon>
        <taxon>Sphingomonadales</taxon>
        <taxon>Sphingomonadaceae</taxon>
        <taxon>Sphingobium</taxon>
    </lineage>
</organism>
<evidence type="ECO:0000313" key="2">
    <source>
        <dbReference type="Proteomes" id="UP000037029"/>
    </source>
</evidence>
<name>A0A2D1R4U4_SPHYA</name>
<accession>A0A2D1R4U4</accession>
<protein>
    <submittedName>
        <fullName evidence="1">Uncharacterized protein</fullName>
    </submittedName>
</protein>